<sequence length="65" mass="7589">MERRRFKQETPLDQRLEDLAKCLRKEAKGTPPGFRRDDLIRRARQAETAARISDWLSSPGLQPPK</sequence>
<reference evidence="1 2" key="1">
    <citation type="submission" date="2017-03" db="EMBL/GenBank/DDBJ databases">
        <title>Whole genome sequences of fourteen strains of Bradyrhizobium canariense and one strain of Bradyrhizobium japonicum isolated from Lupinus (Papilionoideae: Genisteae) species in Algeria.</title>
        <authorList>
            <person name="Crovadore J."/>
            <person name="Chekireb D."/>
            <person name="Brachmann A."/>
            <person name="Chablais R."/>
            <person name="Cochard B."/>
            <person name="Lefort F."/>
        </authorList>
    </citation>
    <scope>NUCLEOTIDE SEQUENCE [LARGE SCALE GENOMIC DNA]</scope>
    <source>
        <strain evidence="1 2">UBMA197</strain>
    </source>
</reference>
<dbReference type="AlphaFoldDB" id="A0A1Y2JLY9"/>
<proteinExistence type="predicted"/>
<dbReference type="Proteomes" id="UP000193335">
    <property type="component" value="Unassembled WGS sequence"/>
</dbReference>
<evidence type="ECO:0000313" key="1">
    <source>
        <dbReference type="EMBL" id="OSJ31576.1"/>
    </source>
</evidence>
<gene>
    <name evidence="1" type="ORF">BSZ19_22080</name>
</gene>
<evidence type="ECO:0000313" key="2">
    <source>
        <dbReference type="Proteomes" id="UP000193335"/>
    </source>
</evidence>
<organism evidence="1 2">
    <name type="scientific">Bradyrhizobium japonicum</name>
    <dbReference type="NCBI Taxonomy" id="375"/>
    <lineage>
        <taxon>Bacteria</taxon>
        <taxon>Pseudomonadati</taxon>
        <taxon>Pseudomonadota</taxon>
        <taxon>Alphaproteobacteria</taxon>
        <taxon>Hyphomicrobiales</taxon>
        <taxon>Nitrobacteraceae</taxon>
        <taxon>Bradyrhizobium</taxon>
    </lineage>
</organism>
<dbReference type="EMBL" id="NAFL01000255">
    <property type="protein sequence ID" value="OSJ31576.1"/>
    <property type="molecule type" value="Genomic_DNA"/>
</dbReference>
<comment type="caution">
    <text evidence="1">The sequence shown here is derived from an EMBL/GenBank/DDBJ whole genome shotgun (WGS) entry which is preliminary data.</text>
</comment>
<name>A0A1Y2JLY9_BRAJP</name>
<protein>
    <submittedName>
        <fullName evidence="1">Uncharacterized protein</fullName>
    </submittedName>
</protein>
<accession>A0A1Y2JLY9</accession>